<dbReference type="Gene3D" id="1.10.10.10">
    <property type="entry name" value="Winged helix-like DNA-binding domain superfamily/Winged helix DNA-binding domain"/>
    <property type="match status" value="1"/>
</dbReference>
<dbReference type="EMBL" id="BDME01000002">
    <property type="protein sequence ID" value="GAX88071.1"/>
    <property type="molecule type" value="Genomic_DNA"/>
</dbReference>
<accession>A0A292YG78</accession>
<organism evidence="2 3">
    <name type="scientific">Lebetimonas natsushimae</name>
    <dbReference type="NCBI Taxonomy" id="1936991"/>
    <lineage>
        <taxon>Bacteria</taxon>
        <taxon>Pseudomonadati</taxon>
        <taxon>Campylobacterota</taxon>
        <taxon>Epsilonproteobacteria</taxon>
        <taxon>Nautiliales</taxon>
        <taxon>Nautiliaceae</taxon>
        <taxon>Lebetimonas</taxon>
    </lineage>
</organism>
<proteinExistence type="predicted"/>
<dbReference type="InterPro" id="IPR036390">
    <property type="entry name" value="WH_DNA-bd_sf"/>
</dbReference>
<dbReference type="InterPro" id="IPR036388">
    <property type="entry name" value="WH-like_DNA-bd_sf"/>
</dbReference>
<evidence type="ECO:0000256" key="1">
    <source>
        <dbReference type="SAM" id="Coils"/>
    </source>
</evidence>
<dbReference type="Proteomes" id="UP000217944">
    <property type="component" value="Unassembled WGS sequence"/>
</dbReference>
<dbReference type="RefSeq" id="WP_096259759.1">
    <property type="nucleotide sequence ID" value="NZ_BDME01000002.1"/>
</dbReference>
<sequence length="110" mass="12745">MIKLNFWIDKNNKSFLGKGRIKLLKLIDKYGSISKAAREMKMSYKAAWDAIDIINSLSKEEVVEKQSGGKGGGGTYLTEYGKQLIRDFENLENEVKKFRKKLNEKYKDKF</sequence>
<gene>
    <name evidence="2" type="ORF">LNAT_P1369</name>
</gene>
<dbReference type="InterPro" id="IPR003725">
    <property type="entry name" value="ModE-bd_N"/>
</dbReference>
<evidence type="ECO:0000313" key="2">
    <source>
        <dbReference type="EMBL" id="GAX88071.1"/>
    </source>
</evidence>
<dbReference type="NCBIfam" id="TIGR00637">
    <property type="entry name" value="ModE_repress"/>
    <property type="match status" value="1"/>
</dbReference>
<dbReference type="AlphaFoldDB" id="A0A292YG78"/>
<keyword evidence="1" id="KW-0175">Coiled coil</keyword>
<protein>
    <submittedName>
        <fullName evidence="2">Molybdate transport system regulatory protein</fullName>
    </submittedName>
</protein>
<evidence type="ECO:0000313" key="3">
    <source>
        <dbReference type="Proteomes" id="UP000217944"/>
    </source>
</evidence>
<dbReference type="PANTHER" id="PTHR30432:SF1">
    <property type="entry name" value="DNA-BINDING TRANSCRIPTIONAL DUAL REGULATOR MODE"/>
    <property type="match status" value="1"/>
</dbReference>
<keyword evidence="3" id="KW-1185">Reference proteome</keyword>
<comment type="caution">
    <text evidence="2">The sequence shown here is derived from an EMBL/GenBank/DDBJ whole genome shotgun (WGS) entry which is preliminary data.</text>
</comment>
<dbReference type="InterPro" id="IPR051815">
    <property type="entry name" value="Molybdate_resp_trans_reg"/>
</dbReference>
<dbReference type="SUPFAM" id="SSF46785">
    <property type="entry name" value="Winged helix' DNA-binding domain"/>
    <property type="match status" value="1"/>
</dbReference>
<name>A0A292YG78_9BACT</name>
<dbReference type="PANTHER" id="PTHR30432">
    <property type="entry name" value="TRANSCRIPTIONAL REGULATOR MODE"/>
    <property type="match status" value="1"/>
</dbReference>
<reference evidence="2 3" key="1">
    <citation type="journal article" date="2017" name="Syst. Appl. Microbiol.">
        <title>Lebetimonas natsushimae sp. nov., a novel strictly anaerobic, moderately thermophilic chemoautotroph isolated from a deep-sea hydrothermal vent polychaete nest in the Mid-Okinawa Trough.</title>
        <authorList>
            <person name="Nagata R."/>
            <person name="Takaki Y."/>
            <person name="Tame A."/>
            <person name="Nunoura T."/>
            <person name="Muto H."/>
            <person name="Mino S."/>
            <person name="Sawayama S."/>
            <person name="Takai K."/>
            <person name="Nakagawa S."/>
        </authorList>
    </citation>
    <scope>NUCLEOTIDE SEQUENCE [LARGE SCALE GENOMIC DNA]</scope>
    <source>
        <strain evidence="2 3">HS1857</strain>
    </source>
</reference>
<feature type="coiled-coil region" evidence="1">
    <location>
        <begin position="81"/>
        <end position="108"/>
    </location>
</feature>